<comment type="caution">
    <text evidence="1">The sequence shown here is derived from an EMBL/GenBank/DDBJ whole genome shotgun (WGS) entry which is preliminary data.</text>
</comment>
<reference evidence="1 2" key="1">
    <citation type="journal article" date="2024" name="Commun. Biol.">
        <title>Comparative genomic analysis of thermophilic fungi reveals convergent evolutionary adaptations and gene losses.</title>
        <authorList>
            <person name="Steindorff A.S."/>
            <person name="Aguilar-Pontes M.V."/>
            <person name="Robinson A.J."/>
            <person name="Andreopoulos B."/>
            <person name="LaButti K."/>
            <person name="Kuo A."/>
            <person name="Mondo S."/>
            <person name="Riley R."/>
            <person name="Otillar R."/>
            <person name="Haridas S."/>
            <person name="Lipzen A."/>
            <person name="Grimwood J."/>
            <person name="Schmutz J."/>
            <person name="Clum A."/>
            <person name="Reid I.D."/>
            <person name="Moisan M.C."/>
            <person name="Butler G."/>
            <person name="Nguyen T.T.M."/>
            <person name="Dewar K."/>
            <person name="Conant G."/>
            <person name="Drula E."/>
            <person name="Henrissat B."/>
            <person name="Hansel C."/>
            <person name="Singer S."/>
            <person name="Hutchinson M.I."/>
            <person name="de Vries R.P."/>
            <person name="Natvig D.O."/>
            <person name="Powell A.J."/>
            <person name="Tsang A."/>
            <person name="Grigoriev I.V."/>
        </authorList>
    </citation>
    <scope>NUCLEOTIDE SEQUENCE [LARGE SCALE GENOMIC DNA]</scope>
    <source>
        <strain evidence="1 2">ATCC 24622</strain>
    </source>
</reference>
<evidence type="ECO:0000313" key="1">
    <source>
        <dbReference type="EMBL" id="KAL1835246.1"/>
    </source>
</evidence>
<accession>A0ABR3V1H6</accession>
<organism evidence="1 2">
    <name type="scientific">Phialemonium thermophilum</name>
    <dbReference type="NCBI Taxonomy" id="223376"/>
    <lineage>
        <taxon>Eukaryota</taxon>
        <taxon>Fungi</taxon>
        <taxon>Dikarya</taxon>
        <taxon>Ascomycota</taxon>
        <taxon>Pezizomycotina</taxon>
        <taxon>Sordariomycetes</taxon>
        <taxon>Sordariomycetidae</taxon>
        <taxon>Cephalothecales</taxon>
        <taxon>Cephalothecaceae</taxon>
        <taxon>Phialemonium</taxon>
    </lineage>
</organism>
<proteinExistence type="predicted"/>
<sequence>MTPPSIGAVMNFHRHCRRPSWHSVGISILYIYACHHAFPPSQPWLRVEHRSVDIPSATTTHRSITRKHQPITRILLQRHSWLRSCNM</sequence>
<keyword evidence="2" id="KW-1185">Reference proteome</keyword>
<dbReference type="EMBL" id="JAZHXJ010003323">
    <property type="protein sequence ID" value="KAL1835246.1"/>
    <property type="molecule type" value="Genomic_DNA"/>
</dbReference>
<dbReference type="Proteomes" id="UP001586593">
    <property type="component" value="Unassembled WGS sequence"/>
</dbReference>
<name>A0ABR3V1H6_9PEZI</name>
<protein>
    <submittedName>
        <fullName evidence="1">Uncharacterized protein</fullName>
    </submittedName>
</protein>
<gene>
    <name evidence="1" type="ORF">VTK73DRAFT_5933</name>
</gene>
<evidence type="ECO:0000313" key="2">
    <source>
        <dbReference type="Proteomes" id="UP001586593"/>
    </source>
</evidence>